<reference evidence="3" key="1">
    <citation type="submission" date="2024-07" db="EMBL/GenBank/DDBJ databases">
        <title>Two chromosome-level genome assemblies of Korean endemic species Abeliophyllum distichum and Forsythia ovata (Oleaceae).</title>
        <authorList>
            <person name="Jang H."/>
        </authorList>
    </citation>
    <scope>NUCLEOTIDE SEQUENCE [LARGE SCALE GENOMIC DNA]</scope>
</reference>
<evidence type="ECO:0000313" key="3">
    <source>
        <dbReference type="Proteomes" id="UP001604336"/>
    </source>
</evidence>
<evidence type="ECO:0000313" key="2">
    <source>
        <dbReference type="EMBL" id="KAL2480254.1"/>
    </source>
</evidence>
<keyword evidence="1" id="KW-0812">Transmembrane</keyword>
<organism evidence="2 3">
    <name type="scientific">Abeliophyllum distichum</name>
    <dbReference type="NCBI Taxonomy" id="126358"/>
    <lineage>
        <taxon>Eukaryota</taxon>
        <taxon>Viridiplantae</taxon>
        <taxon>Streptophyta</taxon>
        <taxon>Embryophyta</taxon>
        <taxon>Tracheophyta</taxon>
        <taxon>Spermatophyta</taxon>
        <taxon>Magnoliopsida</taxon>
        <taxon>eudicotyledons</taxon>
        <taxon>Gunneridae</taxon>
        <taxon>Pentapetalae</taxon>
        <taxon>asterids</taxon>
        <taxon>lamiids</taxon>
        <taxon>Lamiales</taxon>
        <taxon>Oleaceae</taxon>
        <taxon>Forsythieae</taxon>
        <taxon>Abeliophyllum</taxon>
    </lineage>
</organism>
<keyword evidence="1" id="KW-0472">Membrane</keyword>
<gene>
    <name evidence="2" type="ORF">Adt_33220</name>
</gene>
<evidence type="ECO:0000256" key="1">
    <source>
        <dbReference type="SAM" id="Phobius"/>
    </source>
</evidence>
<keyword evidence="1" id="KW-1133">Transmembrane helix</keyword>
<dbReference type="Proteomes" id="UP001604336">
    <property type="component" value="Unassembled WGS sequence"/>
</dbReference>
<name>A0ABD1QWJ4_9LAMI</name>
<dbReference type="AlphaFoldDB" id="A0ABD1QWJ4"/>
<keyword evidence="3" id="KW-1185">Reference proteome</keyword>
<accession>A0ABD1QWJ4</accession>
<comment type="caution">
    <text evidence="2">The sequence shown here is derived from an EMBL/GenBank/DDBJ whole genome shotgun (WGS) entry which is preliminary data.</text>
</comment>
<sequence>MKLVVTGLKLERKMKAGNAICGWILMMGHFDKEARFTVSEGKRCDSHKGMKTKPTTVKLIATDVQAFLFIMLFTLVSWLLQLKVRAGSGSRELGTCVAMSKNLGTFFPICILLEEIRYEIEVSEDDTVMMWLKESRVISFTYNFGIKIALFLEWW</sequence>
<dbReference type="EMBL" id="JBFOLK010000010">
    <property type="protein sequence ID" value="KAL2480254.1"/>
    <property type="molecule type" value="Genomic_DNA"/>
</dbReference>
<protein>
    <submittedName>
        <fullName evidence="2">Uncharacterized protein</fullName>
    </submittedName>
</protein>
<proteinExistence type="predicted"/>
<feature type="transmembrane region" description="Helical" evidence="1">
    <location>
        <begin position="59"/>
        <end position="80"/>
    </location>
</feature>